<evidence type="ECO:0000313" key="3">
    <source>
        <dbReference type="EMBL" id="GAX13817.1"/>
    </source>
</evidence>
<name>A0A1Z5JII4_FISSO</name>
<feature type="chain" id="PRO_5012916021" description="N-acetyltransferase domain-containing protein" evidence="2">
    <location>
        <begin position="21"/>
        <end position="564"/>
    </location>
</feature>
<dbReference type="OrthoDB" id="10265703at2759"/>
<gene>
    <name evidence="3" type="ORF">FisN_30Lh112</name>
</gene>
<feature type="compositionally biased region" description="Polar residues" evidence="1">
    <location>
        <begin position="518"/>
        <end position="541"/>
    </location>
</feature>
<keyword evidence="2" id="KW-0732">Signal</keyword>
<evidence type="ECO:0000313" key="4">
    <source>
        <dbReference type="Proteomes" id="UP000198406"/>
    </source>
</evidence>
<accession>A0A1Z5JII4</accession>
<proteinExistence type="predicted"/>
<dbReference type="AlphaFoldDB" id="A0A1Z5JII4"/>
<dbReference type="Proteomes" id="UP000198406">
    <property type="component" value="Unassembled WGS sequence"/>
</dbReference>
<protein>
    <recommendedName>
        <fullName evidence="5">N-acetyltransferase domain-containing protein</fullName>
    </recommendedName>
</protein>
<evidence type="ECO:0000256" key="1">
    <source>
        <dbReference type="SAM" id="MobiDB-lite"/>
    </source>
</evidence>
<keyword evidence="4" id="KW-1185">Reference proteome</keyword>
<evidence type="ECO:0000256" key="2">
    <source>
        <dbReference type="SAM" id="SignalP"/>
    </source>
</evidence>
<dbReference type="EMBL" id="BDSP01000073">
    <property type="protein sequence ID" value="GAX13817.1"/>
    <property type="molecule type" value="Genomic_DNA"/>
</dbReference>
<feature type="region of interest" description="Disordered" evidence="1">
    <location>
        <begin position="516"/>
        <end position="541"/>
    </location>
</feature>
<organism evidence="3 4">
    <name type="scientific">Fistulifera solaris</name>
    <name type="common">Oleaginous diatom</name>
    <dbReference type="NCBI Taxonomy" id="1519565"/>
    <lineage>
        <taxon>Eukaryota</taxon>
        <taxon>Sar</taxon>
        <taxon>Stramenopiles</taxon>
        <taxon>Ochrophyta</taxon>
        <taxon>Bacillariophyta</taxon>
        <taxon>Bacillariophyceae</taxon>
        <taxon>Bacillariophycidae</taxon>
        <taxon>Naviculales</taxon>
        <taxon>Naviculaceae</taxon>
        <taxon>Fistulifera</taxon>
    </lineage>
</organism>
<reference evidence="3 4" key="1">
    <citation type="journal article" date="2015" name="Plant Cell">
        <title>Oil accumulation by the oleaginous diatom Fistulifera solaris as revealed by the genome and transcriptome.</title>
        <authorList>
            <person name="Tanaka T."/>
            <person name="Maeda Y."/>
            <person name="Veluchamy A."/>
            <person name="Tanaka M."/>
            <person name="Abida H."/>
            <person name="Marechal E."/>
            <person name="Bowler C."/>
            <person name="Muto M."/>
            <person name="Sunaga Y."/>
            <person name="Tanaka M."/>
            <person name="Yoshino T."/>
            <person name="Taniguchi T."/>
            <person name="Fukuda Y."/>
            <person name="Nemoto M."/>
            <person name="Matsumoto M."/>
            <person name="Wong P.S."/>
            <person name="Aburatani S."/>
            <person name="Fujibuchi W."/>
        </authorList>
    </citation>
    <scope>NUCLEOTIDE SEQUENCE [LARGE SCALE GENOMIC DNA]</scope>
    <source>
        <strain evidence="3 4">JPCC DA0580</strain>
    </source>
</reference>
<evidence type="ECO:0008006" key="5">
    <source>
        <dbReference type="Google" id="ProtNLM"/>
    </source>
</evidence>
<comment type="caution">
    <text evidence="3">The sequence shown here is derived from an EMBL/GenBank/DDBJ whole genome shotgun (WGS) entry which is preliminary data.</text>
</comment>
<dbReference type="InParanoid" id="A0A1Z5JII4"/>
<feature type="signal peptide" evidence="2">
    <location>
        <begin position="1"/>
        <end position="20"/>
    </location>
</feature>
<sequence>MHLARLRRAALCCFVGIAFAYSLSVQPHPQPRPSQQKQTVESLQQKQLQHKILLLTRQWSSYSHHTSPKDAYKELLQLRQQSSLIDPSSSWEAPTLAVLKLCYRHYSNRNHRSTLTNSESYADWAYSVWQTLCPESLAARHVVLQNYSQQLQQAKEQASHSPQAGDTRHFATATLWNQIVQLLSLSDHHSNRFTTNVALLNSALAAAPTGHDALLLYEQTHTTTPWTTLSYNLLLGKLTPDRAMEFLEINMIRTQRYNRQSFEIVARGHSNDESLERLRQLCVACYSDESASTKVCDNLHSSQLLEKQSRKRTPWPDHILQRWNDGNVTSMKHFVVATNGFFTLTAQPNRQSYKDLRLILWSTSHPRQKIGYMLLTTAESKDISTTTSSLMGVYLDPQYRQHGLSKQFIDGWIQLCRKAQLVPRTEIIRKPLLCLVLQHSFGFVPDDSHVEGVNIEIYPPQREDASTNQIRVYSPTRCLEGIFSPWDVQREQLHLCVQRPLKTKGRTIRAHGRFVLPPTTTTTASGDRSLNASHASDSSKGLCSLTEQELRTILVGEDNNHKRF</sequence>